<name>A0A561BGE9_9BURK</name>
<feature type="transmembrane region" description="Helical" evidence="1">
    <location>
        <begin position="68"/>
        <end position="90"/>
    </location>
</feature>
<reference evidence="2 3" key="1">
    <citation type="submission" date="2019-06" db="EMBL/GenBank/DDBJ databases">
        <title>Sorghum-associated microbial communities from plants grown in Nebraska, USA.</title>
        <authorList>
            <person name="Schachtman D."/>
        </authorList>
    </citation>
    <scope>NUCLEOTIDE SEQUENCE [LARGE SCALE GENOMIC DNA]</scope>
    <source>
        <strain evidence="2 3">T529</strain>
    </source>
</reference>
<evidence type="ECO:0000313" key="2">
    <source>
        <dbReference type="EMBL" id="TWD77946.1"/>
    </source>
</evidence>
<evidence type="ECO:0000256" key="1">
    <source>
        <dbReference type="SAM" id="Phobius"/>
    </source>
</evidence>
<evidence type="ECO:0000313" key="3">
    <source>
        <dbReference type="Proteomes" id="UP000319722"/>
    </source>
</evidence>
<keyword evidence="1" id="KW-0472">Membrane</keyword>
<feature type="transmembrane region" description="Helical" evidence="1">
    <location>
        <begin position="37"/>
        <end position="56"/>
    </location>
</feature>
<gene>
    <name evidence="2" type="ORF">FB547_1081</name>
</gene>
<dbReference type="AlphaFoldDB" id="A0A561BGE9"/>
<protein>
    <recommendedName>
        <fullName evidence="4">SMODS and SLOG-associating 2TM effector domain-containing protein</fullName>
    </recommendedName>
</protein>
<comment type="caution">
    <text evidence="2">The sequence shown here is derived from an EMBL/GenBank/DDBJ whole genome shotgun (WGS) entry which is preliminary data.</text>
</comment>
<dbReference type="EMBL" id="VIVL01000008">
    <property type="protein sequence ID" value="TWD77946.1"/>
    <property type="molecule type" value="Genomic_DNA"/>
</dbReference>
<accession>A0A561BGE9</accession>
<organism evidence="2 3">
    <name type="scientific">Variovorax beijingensis</name>
    <dbReference type="NCBI Taxonomy" id="2496117"/>
    <lineage>
        <taxon>Bacteria</taxon>
        <taxon>Pseudomonadati</taxon>
        <taxon>Pseudomonadota</taxon>
        <taxon>Betaproteobacteria</taxon>
        <taxon>Burkholderiales</taxon>
        <taxon>Comamonadaceae</taxon>
        <taxon>Variovorax</taxon>
    </lineage>
</organism>
<keyword evidence="1" id="KW-0812">Transmembrane</keyword>
<sequence length="93" mass="10266">MTNQTPNTPSATGRCDDKREDFLLETYRQTSTHLGRHITGLWQCVGVVGAALIVFAQDKDKPLNDYSCTLVVMLCGWLAATTLDASNWFVSAQ</sequence>
<dbReference type="Proteomes" id="UP000319722">
    <property type="component" value="Unassembled WGS sequence"/>
</dbReference>
<evidence type="ECO:0008006" key="4">
    <source>
        <dbReference type="Google" id="ProtNLM"/>
    </source>
</evidence>
<proteinExistence type="predicted"/>
<keyword evidence="1" id="KW-1133">Transmembrane helix</keyword>